<dbReference type="SUPFAM" id="SSF55874">
    <property type="entry name" value="ATPase domain of HSP90 chaperone/DNA topoisomerase II/histidine kinase"/>
    <property type="match status" value="1"/>
</dbReference>
<dbReference type="PANTHER" id="PTHR15600">
    <property type="entry name" value="SACSIN"/>
    <property type="match status" value="1"/>
</dbReference>
<dbReference type="EMBL" id="JBBLXS010000106">
    <property type="protein sequence ID" value="MEK0185259.1"/>
    <property type="molecule type" value="Genomic_DNA"/>
</dbReference>
<accession>A0ABU8YLI0</accession>
<dbReference type="InterPro" id="IPR052972">
    <property type="entry name" value="Sacsin_chaperone_reg"/>
</dbReference>
<gene>
    <name evidence="3" type="ORF">WMG39_10340</name>
</gene>
<feature type="compositionally biased region" description="Low complexity" evidence="1">
    <location>
        <begin position="1313"/>
        <end position="1341"/>
    </location>
</feature>
<comment type="caution">
    <text evidence="3">The sequence shown here is derived from an EMBL/GenBank/DDBJ whole genome shotgun (WGS) entry which is preliminary data.</text>
</comment>
<dbReference type="Proteomes" id="UP001384579">
    <property type="component" value="Unassembled WGS sequence"/>
</dbReference>
<reference evidence="3 4" key="1">
    <citation type="journal article" date="2020" name="Harmful Algae">
        <title>Molecular and morphological characterization of a novel dihydroanatoxin-a producing Microcoleus species (cyanobacteria) from the Russian River, California, USA.</title>
        <authorList>
            <person name="Conklin K.Y."/>
            <person name="Stancheva R."/>
            <person name="Otten T.G."/>
            <person name="Fadness R."/>
            <person name="Boyer G.L."/>
            <person name="Read B."/>
            <person name="Zhang X."/>
            <person name="Sheath R.G."/>
        </authorList>
    </citation>
    <scope>NUCLEOTIDE SEQUENCE [LARGE SCALE GENOMIC DNA]</scope>
    <source>
        <strain evidence="3 4">PTRS2</strain>
    </source>
</reference>
<evidence type="ECO:0000256" key="1">
    <source>
        <dbReference type="SAM" id="MobiDB-lite"/>
    </source>
</evidence>
<name>A0ABU8YLI0_9CYAN</name>
<dbReference type="InterPro" id="IPR036890">
    <property type="entry name" value="HATPase_C_sf"/>
</dbReference>
<proteinExistence type="predicted"/>
<evidence type="ECO:0000313" key="3">
    <source>
        <dbReference type="EMBL" id="MEK0185259.1"/>
    </source>
</evidence>
<feature type="domain" description="Sacsin/Nov" evidence="2">
    <location>
        <begin position="41"/>
        <end position="279"/>
    </location>
</feature>
<dbReference type="PANTHER" id="PTHR15600:SF42">
    <property type="entry name" value="SACSIN"/>
    <property type="match status" value="1"/>
</dbReference>
<dbReference type="RefSeq" id="WP_340524472.1">
    <property type="nucleotide sequence ID" value="NZ_JBBLXS010000106.1"/>
</dbReference>
<sequence>MCNDPLNWYNRNRDRLKIPAVRTPMAYSNSKLEGKSFYQSEPLIARLRGIIRDYPEGVGILKELIQNADDAKATRVEITLDWRNHQVEKLPDDRMVLLMGPAMLVYNDRVFTDKDFDSIRSLGQSEKARDLQKTGRFGVGFNAIYHVTDFPSFVSRDRIIFFDPHGAAIPGTSRQEPGREWNLADAKWYEKYPNFMQVYAAGGLPFGDTNFQGTLFRLPLRTTESAKNSEIRKQAFTESNVKELLDELRQSGEELLLFLKSVQEIRVYEILANSQETRQEILAIVTKNPLEVREARQKLLDAIPHTPDKLLELCSHNPDGLVSVSYRHEIETISCDRTIKSTWRIVSLIRTDEGGDLAQNITAMHQSQEKVVPWAGAAARISAASTEGNLPPVSGKVYCFLPLPLETGWPVHINGFFNLNSSRDNLSSDSGQTGKDRPRAIWNGLLARHVLSHAYTNLIVDLVQDVGRFQAEEFYKFWPISKITTSKALEELHNSVMQLLYHKQVVRSAVKHIVTDDKINETRWVTPPTVKNLPSKQWWDELSAPLCADNIDIPNPPLPDSILAAFKDAGLPLATFTAANLRKHLTENKSLGVLLQDAPKPSLRNRQWIANMLRYCLSDNWQDLRGLPLAILADNTLQVFGYNAIGTIYIADEAQREIFASYPEWFLHQDLTKLLPGYNLNGISTMSAAEVAKKLVNVIGSTASEIDWNPDATHPPNAEWLTLVYQYFYNIHPRHLSQETVENLKKVALVPGNHGKLYKGGFCDTPLLRGDKIEAETIAAVQYFGATIVKAPAKLEGAIALFADRHKNQWLVSGVEPLVYAITGPDILDTVYSRCDRGLPPYDEKHYTYLLNFLASREQRNYDETRLNKLRQLPIYPTTSGEIVSLNSENVYLPGDGYEPPDIAGSLRLLRIGQKREWMSLFQLLQVPILNRARLIRDCLLPEYTSFSPEEQLIALTWIRDNLAKASIELENGGENAWGFQEELKKARLIRCSDRRLRSVQLIYNPLSEVVRNIIGNIAAIPDMEFYSQDSESWLNFFSELGMRQNPNADDILACVDNLIQTANRTGVSAVTDSCIAVFNYIVDNWEVLKNTRIANSSKTLPEALVDKPWLPVEANSEKLSQYFGAAKPEARLDRAKDLCFIQDACLLASQKFIFARPQRDLLKVEIRNALGFEPVDSNTVIDHFDTIIKLWENDKIQLSNTQNTLLESVKAIYKYFYDTLVKGGISGDRQRQIQQRFAHRQCLWDESTGKFWQPKHAFLDDVAFFGNRRTTIPSSHAHCEVYQLLGQRRSPVVQDYLDFLTELAEEYGTSTTLSDHTSTTLSDHTSTTLSDHTSTTLSDHNNSLNEVDKNCAIQVISRLESQQFLEGVAVKNIPILTANNTLGVADQVFIADAPWRKDYIDSNRILHELVSTKFAKSVGCLSLLKDAVESPKTVKLARNIKSCDWCLEWQNTLNSAEFRSGLKRLIFHDRESEPILDLIWLAKAKVSAAAKINVDLFLSDETRIATDIPGTQHFEEFNKTFHIISSGSRYIMLCFLAESVNVRLGEYAVKNLLPLATIIDAKPSMINSLLDELRIRSLPSLVTDTESENPEDNISKLATNSRGESSIYWGAF</sequence>
<feature type="region of interest" description="Disordered" evidence="1">
    <location>
        <begin position="1313"/>
        <end position="1342"/>
    </location>
</feature>
<dbReference type="Gene3D" id="3.30.565.10">
    <property type="entry name" value="Histidine kinase-like ATPase, C-terminal domain"/>
    <property type="match status" value="1"/>
</dbReference>
<keyword evidence="4" id="KW-1185">Reference proteome</keyword>
<evidence type="ECO:0000313" key="4">
    <source>
        <dbReference type="Proteomes" id="UP001384579"/>
    </source>
</evidence>
<dbReference type="Pfam" id="PF25794">
    <property type="entry name" value="SACS"/>
    <property type="match status" value="1"/>
</dbReference>
<protein>
    <recommendedName>
        <fullName evidence="2">Sacsin/Nov domain-containing protein</fullName>
    </recommendedName>
</protein>
<evidence type="ECO:0000259" key="2">
    <source>
        <dbReference type="Pfam" id="PF25794"/>
    </source>
</evidence>
<dbReference type="NCBIfam" id="NF047352">
    <property type="entry name" value="P_loop_sacsin"/>
    <property type="match status" value="1"/>
</dbReference>
<dbReference type="InterPro" id="IPR058210">
    <property type="entry name" value="SACS/Nov_dom"/>
</dbReference>
<organism evidence="3 4">
    <name type="scientific">Microcoleus anatoxicus PTRS2</name>
    <dbReference type="NCBI Taxonomy" id="2705321"/>
    <lineage>
        <taxon>Bacteria</taxon>
        <taxon>Bacillati</taxon>
        <taxon>Cyanobacteriota</taxon>
        <taxon>Cyanophyceae</taxon>
        <taxon>Oscillatoriophycideae</taxon>
        <taxon>Oscillatoriales</taxon>
        <taxon>Microcoleaceae</taxon>
        <taxon>Microcoleus</taxon>
        <taxon>Microcoleus anatoxicus</taxon>
    </lineage>
</organism>